<dbReference type="STRING" id="225164.V4AWQ6"/>
<dbReference type="SUPFAM" id="SSF63748">
    <property type="entry name" value="Tudor/PWWP/MBT"/>
    <property type="match status" value="1"/>
</dbReference>
<keyword evidence="2" id="KW-0863">Zinc-finger</keyword>
<gene>
    <name evidence="6" type="ORF">LOTGIDRAFT_238097</name>
</gene>
<dbReference type="KEGG" id="lgi:LOTGIDRAFT_238097"/>
<evidence type="ECO:0000313" key="7">
    <source>
        <dbReference type="Proteomes" id="UP000030746"/>
    </source>
</evidence>
<dbReference type="InterPro" id="IPR000313">
    <property type="entry name" value="PWWP_dom"/>
</dbReference>
<dbReference type="CTD" id="20250659"/>
<dbReference type="PANTHER" id="PTHR15999">
    <property type="entry name" value="ZINC FINGER CW-TYPE PWWP DOMAIN PROTEIN 1"/>
    <property type="match status" value="1"/>
</dbReference>
<dbReference type="InterPro" id="IPR042778">
    <property type="entry name" value="ZCWPW1/ZCWPW2"/>
</dbReference>
<name>V4AWQ6_LOTGI</name>
<dbReference type="Pfam" id="PF00855">
    <property type="entry name" value="PWWP"/>
    <property type="match status" value="1"/>
</dbReference>
<protein>
    <recommendedName>
        <fullName evidence="8">CW-type domain-containing protein</fullName>
    </recommendedName>
</protein>
<dbReference type="Gene3D" id="2.30.30.140">
    <property type="match status" value="1"/>
</dbReference>
<feature type="domain" description="PWWP" evidence="4">
    <location>
        <begin position="153"/>
        <end position="217"/>
    </location>
</feature>
<evidence type="ECO:0000259" key="5">
    <source>
        <dbReference type="PROSITE" id="PS51050"/>
    </source>
</evidence>
<dbReference type="OrthoDB" id="757982at2759"/>
<keyword evidence="7" id="KW-1185">Reference proteome</keyword>
<reference evidence="6 7" key="1">
    <citation type="journal article" date="2013" name="Nature">
        <title>Insights into bilaterian evolution from three spiralian genomes.</title>
        <authorList>
            <person name="Simakov O."/>
            <person name="Marletaz F."/>
            <person name="Cho S.J."/>
            <person name="Edsinger-Gonzales E."/>
            <person name="Havlak P."/>
            <person name="Hellsten U."/>
            <person name="Kuo D.H."/>
            <person name="Larsson T."/>
            <person name="Lv J."/>
            <person name="Arendt D."/>
            <person name="Savage R."/>
            <person name="Osoegawa K."/>
            <person name="de Jong P."/>
            <person name="Grimwood J."/>
            <person name="Chapman J.A."/>
            <person name="Shapiro H."/>
            <person name="Aerts A."/>
            <person name="Otillar R.P."/>
            <person name="Terry A.Y."/>
            <person name="Boore J.L."/>
            <person name="Grigoriev I.V."/>
            <person name="Lindberg D.R."/>
            <person name="Seaver E.C."/>
            <person name="Weisblat D.A."/>
            <person name="Putnam N.H."/>
            <person name="Rokhsar D.S."/>
        </authorList>
    </citation>
    <scope>NUCLEOTIDE SEQUENCE [LARGE SCALE GENOMIC DNA]</scope>
</reference>
<dbReference type="Proteomes" id="UP000030746">
    <property type="component" value="Unassembled WGS sequence"/>
</dbReference>
<accession>V4AWQ6</accession>
<dbReference type="HOGENOM" id="CLU_765686_0_0_1"/>
<evidence type="ECO:0008006" key="8">
    <source>
        <dbReference type="Google" id="ProtNLM"/>
    </source>
</evidence>
<dbReference type="PROSITE" id="PS50812">
    <property type="entry name" value="PWWP"/>
    <property type="match status" value="1"/>
</dbReference>
<keyword evidence="1" id="KW-0479">Metal-binding</keyword>
<keyword evidence="3" id="KW-0862">Zinc</keyword>
<dbReference type="GO" id="GO:0005634">
    <property type="term" value="C:nucleus"/>
    <property type="evidence" value="ECO:0007669"/>
    <property type="project" value="TreeGrafter"/>
</dbReference>
<dbReference type="AlphaFoldDB" id="V4AWQ6"/>
<dbReference type="GeneID" id="20250659"/>
<dbReference type="InterPro" id="IPR011124">
    <property type="entry name" value="Znf_CW"/>
</dbReference>
<evidence type="ECO:0000256" key="2">
    <source>
        <dbReference type="ARBA" id="ARBA00022771"/>
    </source>
</evidence>
<evidence type="ECO:0000259" key="4">
    <source>
        <dbReference type="PROSITE" id="PS50812"/>
    </source>
</evidence>
<evidence type="ECO:0000256" key="3">
    <source>
        <dbReference type="ARBA" id="ARBA00022833"/>
    </source>
</evidence>
<proteinExistence type="predicted"/>
<evidence type="ECO:0000313" key="6">
    <source>
        <dbReference type="EMBL" id="ESP01918.1"/>
    </source>
</evidence>
<dbReference type="PANTHER" id="PTHR15999:SF6">
    <property type="entry name" value="ZINC FINGER CW-TYPE PWWP DOMAIN PROTEIN 2"/>
    <property type="match status" value="1"/>
</dbReference>
<evidence type="ECO:0000256" key="1">
    <source>
        <dbReference type="ARBA" id="ARBA00022723"/>
    </source>
</evidence>
<organism evidence="6 7">
    <name type="scientific">Lottia gigantea</name>
    <name type="common">Giant owl limpet</name>
    <dbReference type="NCBI Taxonomy" id="225164"/>
    <lineage>
        <taxon>Eukaryota</taxon>
        <taxon>Metazoa</taxon>
        <taxon>Spiralia</taxon>
        <taxon>Lophotrochozoa</taxon>
        <taxon>Mollusca</taxon>
        <taxon>Gastropoda</taxon>
        <taxon>Patellogastropoda</taxon>
        <taxon>Lottioidea</taxon>
        <taxon>Lottiidae</taxon>
        <taxon>Lottia</taxon>
    </lineage>
</organism>
<dbReference type="SMART" id="SM00293">
    <property type="entry name" value="PWWP"/>
    <property type="match status" value="1"/>
</dbReference>
<feature type="domain" description="CW-type" evidence="5">
    <location>
        <begin position="79"/>
        <end position="133"/>
    </location>
</feature>
<dbReference type="EMBL" id="KB200330">
    <property type="protein sequence ID" value="ESP01918.1"/>
    <property type="molecule type" value="Genomic_DNA"/>
</dbReference>
<dbReference type="GO" id="GO:0008270">
    <property type="term" value="F:zinc ion binding"/>
    <property type="evidence" value="ECO:0007669"/>
    <property type="project" value="UniProtKB-KW"/>
</dbReference>
<sequence length="362" mass="42098">MATRHFTRSRKQQILADPTLVEKDEDLQKQLKEVNEKDCRSISECSTCIRFYTEHATYRQYMAKKRKRKTSELDELKREIESTAWIQCDNLDCRKWRRVPTSEVDQLADKDWFCTLNKDPKFNNCEVPEEDTEKYDQLAINCGLNYVKSEFWEGCLVWAKMPGYCSWPAVVTRSLETDDICERDADDNPVLYHVEYLGKTHSRGWIKKSALKMFSAERIEDDPTIISKKGKKSNCSKTTFRKNGTVEHATSEAVILSHLTPFQRLDKCVFKFTYTYEDVTAAKNKLGIDITFFDETPPSKDEVKTPSEFEEAVLPVESAHKVPNMEMYSNPMSDLDSQEELIHEMQALQDGMEIIDQVLEQL</sequence>
<dbReference type="PROSITE" id="PS51050">
    <property type="entry name" value="ZF_CW"/>
    <property type="match status" value="1"/>
</dbReference>
<dbReference type="Pfam" id="PF07496">
    <property type="entry name" value="zf-CW"/>
    <property type="match status" value="1"/>
</dbReference>
<dbReference type="Gene3D" id="3.30.40.100">
    <property type="match status" value="1"/>
</dbReference>
<dbReference type="RefSeq" id="XP_009047408.1">
    <property type="nucleotide sequence ID" value="XM_009049160.1"/>
</dbReference>